<dbReference type="GeneID" id="7447983"/>
<dbReference type="InParanoid" id="B8CAJ1"/>
<evidence type="ECO:0000313" key="2">
    <source>
        <dbReference type="EMBL" id="EED89689.1"/>
    </source>
</evidence>
<reference evidence="2 3" key="1">
    <citation type="journal article" date="2004" name="Science">
        <title>The genome of the diatom Thalassiosira pseudonana: ecology, evolution, and metabolism.</title>
        <authorList>
            <person name="Armbrust E.V."/>
            <person name="Berges J.A."/>
            <person name="Bowler C."/>
            <person name="Green B.R."/>
            <person name="Martinez D."/>
            <person name="Putnam N.H."/>
            <person name="Zhou S."/>
            <person name="Allen A.E."/>
            <person name="Apt K.E."/>
            <person name="Bechner M."/>
            <person name="Brzezinski M.A."/>
            <person name="Chaal B.K."/>
            <person name="Chiovitti A."/>
            <person name="Davis A.K."/>
            <person name="Demarest M.S."/>
            <person name="Detter J.C."/>
            <person name="Glavina T."/>
            <person name="Goodstein D."/>
            <person name="Hadi M.Z."/>
            <person name="Hellsten U."/>
            <person name="Hildebrand M."/>
            <person name="Jenkins B.D."/>
            <person name="Jurka J."/>
            <person name="Kapitonov V.V."/>
            <person name="Kroger N."/>
            <person name="Lau W.W."/>
            <person name="Lane T.W."/>
            <person name="Larimer F.W."/>
            <person name="Lippmeier J.C."/>
            <person name="Lucas S."/>
            <person name="Medina M."/>
            <person name="Montsant A."/>
            <person name="Obornik M."/>
            <person name="Parker M.S."/>
            <person name="Palenik B."/>
            <person name="Pazour G.J."/>
            <person name="Richardson P.M."/>
            <person name="Rynearson T.A."/>
            <person name="Saito M.A."/>
            <person name="Schwartz D.C."/>
            <person name="Thamatrakoln K."/>
            <person name="Valentin K."/>
            <person name="Vardi A."/>
            <person name="Wilkerson F.P."/>
            <person name="Rokhsar D.S."/>
        </authorList>
    </citation>
    <scope>NUCLEOTIDE SEQUENCE [LARGE SCALE GENOMIC DNA]</scope>
    <source>
        <strain evidence="2 3">CCMP1335</strain>
    </source>
</reference>
<dbReference type="eggNOG" id="ENOG502SC5R">
    <property type="taxonomic scope" value="Eukaryota"/>
</dbReference>
<dbReference type="PANTHER" id="PTHR46599">
    <property type="entry name" value="PIGGYBAC TRANSPOSABLE ELEMENT-DERIVED PROTEIN 4"/>
    <property type="match status" value="1"/>
</dbReference>
<protein>
    <recommendedName>
        <fullName evidence="1">PiggyBac transposable element-derived protein domain-containing protein</fullName>
    </recommendedName>
</protein>
<dbReference type="PANTHER" id="PTHR46599:SF3">
    <property type="entry name" value="PIGGYBAC TRANSPOSABLE ELEMENT-DERIVED PROTEIN 4"/>
    <property type="match status" value="1"/>
</dbReference>
<evidence type="ECO:0000313" key="3">
    <source>
        <dbReference type="Proteomes" id="UP000001449"/>
    </source>
</evidence>
<keyword evidence="3" id="KW-1185">Reference proteome</keyword>
<dbReference type="RefSeq" id="XP_002293228.1">
    <property type="nucleotide sequence ID" value="XM_002293192.1"/>
</dbReference>
<dbReference type="InterPro" id="IPR029526">
    <property type="entry name" value="PGBD"/>
</dbReference>
<proteinExistence type="predicted"/>
<organism evidence="2 3">
    <name type="scientific">Thalassiosira pseudonana</name>
    <name type="common">Marine diatom</name>
    <name type="synonym">Cyclotella nana</name>
    <dbReference type="NCBI Taxonomy" id="35128"/>
    <lineage>
        <taxon>Eukaryota</taxon>
        <taxon>Sar</taxon>
        <taxon>Stramenopiles</taxon>
        <taxon>Ochrophyta</taxon>
        <taxon>Bacillariophyta</taxon>
        <taxon>Coscinodiscophyceae</taxon>
        <taxon>Thalassiosirophycidae</taxon>
        <taxon>Thalassiosirales</taxon>
        <taxon>Thalassiosiraceae</taxon>
        <taxon>Thalassiosira</taxon>
    </lineage>
</organism>
<dbReference type="KEGG" id="tps:THAPSDRAFT_9161"/>
<reference evidence="2 3" key="2">
    <citation type="journal article" date="2008" name="Nature">
        <title>The Phaeodactylum genome reveals the evolutionary history of diatom genomes.</title>
        <authorList>
            <person name="Bowler C."/>
            <person name="Allen A.E."/>
            <person name="Badger J.H."/>
            <person name="Grimwood J."/>
            <person name="Jabbari K."/>
            <person name="Kuo A."/>
            <person name="Maheswari U."/>
            <person name="Martens C."/>
            <person name="Maumus F."/>
            <person name="Otillar R.P."/>
            <person name="Rayko E."/>
            <person name="Salamov A."/>
            <person name="Vandepoele K."/>
            <person name="Beszteri B."/>
            <person name="Gruber A."/>
            <person name="Heijde M."/>
            <person name="Katinka M."/>
            <person name="Mock T."/>
            <person name="Valentin K."/>
            <person name="Verret F."/>
            <person name="Berges J.A."/>
            <person name="Brownlee C."/>
            <person name="Cadoret J.P."/>
            <person name="Chiovitti A."/>
            <person name="Choi C.J."/>
            <person name="Coesel S."/>
            <person name="De Martino A."/>
            <person name="Detter J.C."/>
            <person name="Durkin C."/>
            <person name="Falciatore A."/>
            <person name="Fournet J."/>
            <person name="Haruta M."/>
            <person name="Huysman M.J."/>
            <person name="Jenkins B.D."/>
            <person name="Jiroutova K."/>
            <person name="Jorgensen R.E."/>
            <person name="Joubert Y."/>
            <person name="Kaplan A."/>
            <person name="Kroger N."/>
            <person name="Kroth P.G."/>
            <person name="La Roche J."/>
            <person name="Lindquist E."/>
            <person name="Lommer M."/>
            <person name="Martin-Jezequel V."/>
            <person name="Lopez P.J."/>
            <person name="Lucas S."/>
            <person name="Mangogna M."/>
            <person name="McGinnis K."/>
            <person name="Medlin L.K."/>
            <person name="Montsant A."/>
            <person name="Oudot-Le Secq M.P."/>
            <person name="Napoli C."/>
            <person name="Obornik M."/>
            <person name="Parker M.S."/>
            <person name="Petit J.L."/>
            <person name="Porcel B.M."/>
            <person name="Poulsen N."/>
            <person name="Robison M."/>
            <person name="Rychlewski L."/>
            <person name="Rynearson T.A."/>
            <person name="Schmutz J."/>
            <person name="Shapiro H."/>
            <person name="Siaut M."/>
            <person name="Stanley M."/>
            <person name="Sussman M.R."/>
            <person name="Taylor A.R."/>
            <person name="Vardi A."/>
            <person name="von Dassow P."/>
            <person name="Vyverman W."/>
            <person name="Willis A."/>
            <person name="Wyrwicz L.S."/>
            <person name="Rokhsar D.S."/>
            <person name="Weissenbach J."/>
            <person name="Armbrust E.V."/>
            <person name="Green B.R."/>
            <person name="Van de Peer Y."/>
            <person name="Grigoriev I.V."/>
        </authorList>
    </citation>
    <scope>NUCLEOTIDE SEQUENCE [LARGE SCALE GENOMIC DNA]</scope>
    <source>
        <strain evidence="2 3">CCMP1335</strain>
    </source>
</reference>
<sequence>MQSSPQQQIKHIQLKSLQSPRPISQRYACIGKVSLRPPEEYDMRELQDAFNAHHAENYSPSWLSCLDESINTQVNKNCPGFMIVERKPYPSGNKYHSIAYGDDGKPIMWRIKLQEGKDRPKKADGTWAFPSQFESESKTVKLMLEMTEPIHGTGMIVTMDSAFCVSAGILALHDKGVYDQALIKKRGWYWLRGVPGDEINHFEGKQIGDFECFVQEKDDKQFLIHCHKEDKYVCKVMSMHGRIEETDREAWRIGKDGWSSFKYTDAITNHCIAKHWVDDVNNRRHAPIGLDDIWATNWWPHRQFTFMCSVAEVNANNSLARAMGAPAVHQIVFRKQLAKEMMYNKLTETGGIRHSPIRARKRSRESLGMEHKLDEADVHWGLGSNRQKLQESKHRVYEAKKLFMLQED</sequence>
<dbReference type="PaxDb" id="35128-Thaps9161"/>
<evidence type="ECO:0000259" key="1">
    <source>
        <dbReference type="Pfam" id="PF13843"/>
    </source>
</evidence>
<dbReference type="Pfam" id="PF13843">
    <property type="entry name" value="DDE_Tnp_1_7"/>
    <property type="match status" value="1"/>
</dbReference>
<dbReference type="AlphaFoldDB" id="B8CAJ1"/>
<dbReference type="HOGENOM" id="CLU_675280_0_0_1"/>
<feature type="domain" description="PiggyBac transposable element-derived protein" evidence="1">
    <location>
        <begin position="41"/>
        <end position="315"/>
    </location>
</feature>
<accession>B8CAJ1</accession>
<dbReference type="EMBL" id="CM000647">
    <property type="protein sequence ID" value="EED89689.1"/>
    <property type="molecule type" value="Genomic_DNA"/>
</dbReference>
<name>B8CAJ1_THAPS</name>
<dbReference type="Proteomes" id="UP000001449">
    <property type="component" value="Chromosome 12"/>
</dbReference>
<gene>
    <name evidence="2" type="ORF">THAPSDRAFT_9161</name>
</gene>